<evidence type="ECO:0000259" key="6">
    <source>
        <dbReference type="SMART" id="SM00862"/>
    </source>
</evidence>
<evidence type="ECO:0000256" key="5">
    <source>
        <dbReference type="SAM" id="MobiDB-lite"/>
    </source>
</evidence>
<dbReference type="InterPro" id="IPR011990">
    <property type="entry name" value="TPR-like_helical_dom_sf"/>
</dbReference>
<sequence>MSSSSPPDIRIRVLGEVAVEGASGAVAHPGRRLRTLLALLAAACRGTVAVPTLIDEIWGEDLPERPDAALQVLVSRLRREAPDEGTRLPIPPIGETYRLDLPRDAVDLHRFHDAAAAALAPDAARATVLDAGHRALTTWRGEPFAGTPVGLRLDAERTRALDRRLRLLERMGATLLDLDRPDEAVDLVLGDLSADRSRERLAVVAASGLHRQGHTTEALEVLAATRRTLRDEYDVAPGPEIEDLARRLQAPTRQHRPRPTLLGREDELGVVRTLLETPGSGAVLLVTGEAGIGKTALMTAARAEARSNGVVVGGGTCDADAPPWSAWAEALADLGAEPVHPGEPAPGRALRDRLTARRSPVLVTIDDAHLADSVTLAALRGLARAGLPAGVLVLVAAREPDAQVHPAWGATHAELALLENVRDLRLPELARATVRGLVVRDLSGLAPDGAERVATALWERTRGHALHVAALIETLSGLDEPDGEKACDELFTVIPGRLRPLLEHQLAGLAPTARDALEALAVLAPLSLAELGTVVGGTPRTLSTLLRAAVDRGLLAATADGFAFRHALTRDAVLDAVPPAIAQALHHARYEVLVAAGGADGAEPFTLLRHAAGAGPLVEARDLGDARLAAGIAAYGQGALDEALAQLDAVLETSRPSTLALHRGLVLEALGRHEEADEVLDEVVEQAASLAAVDQSQPAADRREIDDRVIDDAVVAAVGHDAMGISVAGRPRRARRLRRTRGLPLSNRQRAEVLRSLILEEEQLHGDVGDPTALPELLALATTGFDDRRLLAGVRVLEANHLVDAPVPATQRLAVCEQACRLAAEAGDDAVWFEAQELRIAALLATARQDEALAARRDLEPLAVDRHRPRTMWMVSLLDAGLTLARGDTIEADEAALAAMTRGQELGLPDAVGAYGVHLLVRHLLGGTLPSLKGLPAGAATMYPLVAAWSAAAAVDAAVGEDLTGAANHLADWHRKREGRAGALFDRPGLCLAACAAFALGDVVTAEVVRRDLPPDPGAVVVVGIGSATFGPITLYQGLAAAVLGERAEARRLLAQAASLADGLGWAPWADTARTFARVVRSQAGGGAGRPTADPKVPPTLPPDARPLGLLPPS</sequence>
<feature type="compositionally biased region" description="Pro residues" evidence="5">
    <location>
        <begin position="1096"/>
        <end position="1114"/>
    </location>
</feature>
<dbReference type="InterPro" id="IPR041664">
    <property type="entry name" value="AAA_16"/>
</dbReference>
<organism evidence="8 9">
    <name type="scientific">Actinomycetospora straminea</name>
    <dbReference type="NCBI Taxonomy" id="663607"/>
    <lineage>
        <taxon>Bacteria</taxon>
        <taxon>Bacillati</taxon>
        <taxon>Actinomycetota</taxon>
        <taxon>Actinomycetes</taxon>
        <taxon>Pseudonocardiales</taxon>
        <taxon>Pseudonocardiaceae</taxon>
        <taxon>Actinomycetospora</taxon>
    </lineage>
</organism>
<dbReference type="InterPro" id="IPR036388">
    <property type="entry name" value="WH-like_DNA-bd_sf"/>
</dbReference>
<keyword evidence="9" id="KW-1185">Reference proteome</keyword>
<dbReference type="PANTHER" id="PTHR35807:SF1">
    <property type="entry name" value="TRANSCRIPTIONAL REGULATOR REDD"/>
    <property type="match status" value="1"/>
</dbReference>
<evidence type="ECO:0000256" key="1">
    <source>
        <dbReference type="ARBA" id="ARBA00005820"/>
    </source>
</evidence>
<keyword evidence="4" id="KW-0804">Transcription</keyword>
<protein>
    <recommendedName>
        <fullName evidence="10">DNA-binding SARP family transcriptional activator</fullName>
    </recommendedName>
</protein>
<evidence type="ECO:0000256" key="4">
    <source>
        <dbReference type="ARBA" id="ARBA00023163"/>
    </source>
</evidence>
<comment type="similarity">
    <text evidence="1">Belongs to the AfsR/DnrI/RedD regulatory family.</text>
</comment>
<feature type="domain" description="OmpR/PhoB-type" evidence="6">
    <location>
        <begin position="24"/>
        <end position="99"/>
    </location>
</feature>
<dbReference type="InterPro" id="IPR001867">
    <property type="entry name" value="OmpR/PhoB-type_DNA-bd"/>
</dbReference>
<feature type="region of interest" description="Disordered" evidence="5">
    <location>
        <begin position="1084"/>
        <end position="1114"/>
    </location>
</feature>
<dbReference type="Gene3D" id="1.10.10.10">
    <property type="entry name" value="Winged helix-like DNA-binding domain superfamily/Winged helix DNA-binding domain"/>
    <property type="match status" value="1"/>
</dbReference>
<comment type="caution">
    <text evidence="8">The sequence shown here is derived from an EMBL/GenBank/DDBJ whole genome shotgun (WGS) entry which is preliminary data.</text>
</comment>
<accession>A0ABP9E6E7</accession>
<dbReference type="SUPFAM" id="SSF48452">
    <property type="entry name" value="TPR-like"/>
    <property type="match status" value="2"/>
</dbReference>
<dbReference type="InterPro" id="IPR005158">
    <property type="entry name" value="BTAD"/>
</dbReference>
<evidence type="ECO:0000313" key="8">
    <source>
        <dbReference type="EMBL" id="GAA4864477.1"/>
    </source>
</evidence>
<dbReference type="InterPro" id="IPR027417">
    <property type="entry name" value="P-loop_NTPase"/>
</dbReference>
<dbReference type="Proteomes" id="UP001500457">
    <property type="component" value="Unassembled WGS sequence"/>
</dbReference>
<evidence type="ECO:0000313" key="9">
    <source>
        <dbReference type="Proteomes" id="UP001500457"/>
    </source>
</evidence>
<dbReference type="PANTHER" id="PTHR35807">
    <property type="entry name" value="TRANSCRIPTIONAL REGULATOR REDD-RELATED"/>
    <property type="match status" value="1"/>
</dbReference>
<keyword evidence="3" id="KW-0238">DNA-binding</keyword>
<dbReference type="Pfam" id="PF13191">
    <property type="entry name" value="AAA_16"/>
    <property type="match status" value="1"/>
</dbReference>
<dbReference type="InterPro" id="IPR016032">
    <property type="entry name" value="Sig_transdc_resp-reg_C-effctor"/>
</dbReference>
<dbReference type="SMART" id="SM00862">
    <property type="entry name" value="Trans_reg_C"/>
    <property type="match status" value="1"/>
</dbReference>
<evidence type="ECO:0000259" key="7">
    <source>
        <dbReference type="SMART" id="SM01043"/>
    </source>
</evidence>
<dbReference type="Gene3D" id="1.25.40.10">
    <property type="entry name" value="Tetratricopeptide repeat domain"/>
    <property type="match status" value="2"/>
</dbReference>
<feature type="domain" description="Bacterial transcriptional activator" evidence="7">
    <location>
        <begin position="106"/>
        <end position="249"/>
    </location>
</feature>
<keyword evidence="2" id="KW-0805">Transcription regulation</keyword>
<dbReference type="SUPFAM" id="SSF52540">
    <property type="entry name" value="P-loop containing nucleoside triphosphate hydrolases"/>
    <property type="match status" value="1"/>
</dbReference>
<evidence type="ECO:0000256" key="3">
    <source>
        <dbReference type="ARBA" id="ARBA00023125"/>
    </source>
</evidence>
<dbReference type="EMBL" id="BAABHQ010000002">
    <property type="protein sequence ID" value="GAA4864477.1"/>
    <property type="molecule type" value="Genomic_DNA"/>
</dbReference>
<reference evidence="9" key="1">
    <citation type="journal article" date="2019" name="Int. J. Syst. Evol. Microbiol.">
        <title>The Global Catalogue of Microorganisms (GCM) 10K type strain sequencing project: providing services to taxonomists for standard genome sequencing and annotation.</title>
        <authorList>
            <consortium name="The Broad Institute Genomics Platform"/>
            <consortium name="The Broad Institute Genome Sequencing Center for Infectious Disease"/>
            <person name="Wu L."/>
            <person name="Ma J."/>
        </authorList>
    </citation>
    <scope>NUCLEOTIDE SEQUENCE [LARGE SCALE GENOMIC DNA]</scope>
    <source>
        <strain evidence="9">JCM 17983</strain>
    </source>
</reference>
<evidence type="ECO:0000256" key="2">
    <source>
        <dbReference type="ARBA" id="ARBA00023015"/>
    </source>
</evidence>
<name>A0ABP9E6E7_9PSEU</name>
<gene>
    <name evidence="8" type="ORF">GCM10023203_10460</name>
</gene>
<dbReference type="SUPFAM" id="SSF46894">
    <property type="entry name" value="C-terminal effector domain of the bipartite response regulators"/>
    <property type="match status" value="1"/>
</dbReference>
<dbReference type="Pfam" id="PF03704">
    <property type="entry name" value="BTAD"/>
    <property type="match status" value="1"/>
</dbReference>
<dbReference type="SMART" id="SM01043">
    <property type="entry name" value="BTAD"/>
    <property type="match status" value="1"/>
</dbReference>
<dbReference type="InterPro" id="IPR051677">
    <property type="entry name" value="AfsR-DnrI-RedD_regulator"/>
</dbReference>
<evidence type="ECO:0008006" key="10">
    <source>
        <dbReference type="Google" id="ProtNLM"/>
    </source>
</evidence>
<proteinExistence type="inferred from homology"/>